<name>A0A6V7NPJ6_ANACO</name>
<feature type="domain" description="DUF630" evidence="2">
    <location>
        <begin position="1"/>
        <end position="59"/>
    </location>
</feature>
<protein>
    <recommendedName>
        <fullName evidence="2">DUF630 domain-containing protein</fullName>
    </recommendedName>
</protein>
<keyword evidence="1" id="KW-0472">Membrane</keyword>
<keyword evidence="1" id="KW-1133">Transmembrane helix</keyword>
<sequence length="100" mass="11245">MGCVLSSRIEEEDTVRRCKERRRLAKQLLSCRAELAAVQLAYLRSLRNTGATLRQFAEQNNNVQFLWWAARSALAILIMILSSALCSVAFLLALSSRNTS</sequence>
<feature type="transmembrane region" description="Helical" evidence="1">
    <location>
        <begin position="73"/>
        <end position="94"/>
    </location>
</feature>
<organism evidence="3">
    <name type="scientific">Ananas comosus var. bracteatus</name>
    <name type="common">red pineapple</name>
    <dbReference type="NCBI Taxonomy" id="296719"/>
    <lineage>
        <taxon>Eukaryota</taxon>
        <taxon>Viridiplantae</taxon>
        <taxon>Streptophyta</taxon>
        <taxon>Embryophyta</taxon>
        <taxon>Tracheophyta</taxon>
        <taxon>Spermatophyta</taxon>
        <taxon>Magnoliopsida</taxon>
        <taxon>Liliopsida</taxon>
        <taxon>Poales</taxon>
        <taxon>Bromeliaceae</taxon>
        <taxon>Bromelioideae</taxon>
        <taxon>Ananas</taxon>
    </lineage>
</organism>
<evidence type="ECO:0000256" key="1">
    <source>
        <dbReference type="SAM" id="Phobius"/>
    </source>
</evidence>
<reference evidence="3" key="1">
    <citation type="submission" date="2020-07" db="EMBL/GenBank/DDBJ databases">
        <authorList>
            <person name="Lin J."/>
        </authorList>
    </citation>
    <scope>NUCLEOTIDE SEQUENCE</scope>
</reference>
<evidence type="ECO:0000313" key="3">
    <source>
        <dbReference type="EMBL" id="CAD1820529.1"/>
    </source>
</evidence>
<evidence type="ECO:0000259" key="2">
    <source>
        <dbReference type="Pfam" id="PF04783"/>
    </source>
</evidence>
<dbReference type="InterPro" id="IPR006868">
    <property type="entry name" value="DUF630"/>
</dbReference>
<dbReference type="AlphaFoldDB" id="A0A6V7NPJ6"/>
<dbReference type="Pfam" id="PF04783">
    <property type="entry name" value="DUF630"/>
    <property type="match status" value="1"/>
</dbReference>
<dbReference type="PANTHER" id="PTHR21450">
    <property type="entry name" value="PROTEIN ALTERED PHOSPHATE STARVATION RESPONSE 1"/>
    <property type="match status" value="1"/>
</dbReference>
<proteinExistence type="predicted"/>
<dbReference type="EMBL" id="LR862141">
    <property type="protein sequence ID" value="CAD1820529.1"/>
    <property type="molecule type" value="Genomic_DNA"/>
</dbReference>
<gene>
    <name evidence="3" type="ORF">CB5_LOCUS3740</name>
</gene>
<dbReference type="PANTHER" id="PTHR21450:SF21">
    <property type="entry name" value="REDUCTASE SUBUNIT C, PUTATIVE (DUF630 AND DUF632)-RELATED"/>
    <property type="match status" value="1"/>
</dbReference>
<keyword evidence="1" id="KW-0812">Transmembrane</keyword>
<accession>A0A6V7NPJ6</accession>